<dbReference type="AlphaFoldDB" id="A0A177E761"/>
<comment type="caution">
    <text evidence="4">The sequence shown here is derived from an EMBL/GenBank/DDBJ whole genome shotgun (WGS) entry which is preliminary data.</text>
</comment>
<dbReference type="PROSITE" id="PS01031">
    <property type="entry name" value="SHSP"/>
    <property type="match status" value="1"/>
</dbReference>
<evidence type="ECO:0000313" key="4">
    <source>
        <dbReference type="EMBL" id="OAG27331.1"/>
    </source>
</evidence>
<dbReference type="SUPFAM" id="SSF49764">
    <property type="entry name" value="HSP20-like chaperones"/>
    <property type="match status" value="1"/>
</dbReference>
<accession>A0A177E761</accession>
<dbReference type="InterPro" id="IPR002068">
    <property type="entry name" value="A-crystallin/Hsp20_dom"/>
</dbReference>
<protein>
    <recommendedName>
        <fullName evidence="3">SHSP domain-containing protein</fullName>
    </recommendedName>
</protein>
<reference evidence="4 5" key="1">
    <citation type="submission" date="2016-02" db="EMBL/GenBank/DDBJ databases">
        <title>Draft genome sequence of Thermodesulfatator sp. S606.</title>
        <authorList>
            <person name="Lai Q."/>
            <person name="Cao J."/>
            <person name="Dupont S."/>
            <person name="Shao Z."/>
            <person name="Jebbar M."/>
            <person name="Alain K."/>
        </authorList>
    </citation>
    <scope>NUCLEOTIDE SEQUENCE [LARGE SCALE GENOMIC DNA]</scope>
    <source>
        <strain evidence="4 5">S606</strain>
    </source>
</reference>
<dbReference type="InterPro" id="IPR008978">
    <property type="entry name" value="HSP20-like_chaperone"/>
</dbReference>
<dbReference type="EMBL" id="LSFI01000033">
    <property type="protein sequence ID" value="OAG27331.1"/>
    <property type="molecule type" value="Genomic_DNA"/>
</dbReference>
<evidence type="ECO:0000256" key="2">
    <source>
        <dbReference type="RuleBase" id="RU003616"/>
    </source>
</evidence>
<dbReference type="RefSeq" id="WP_068542569.1">
    <property type="nucleotide sequence ID" value="NZ_LSFI01000033.1"/>
</dbReference>
<evidence type="ECO:0000313" key="5">
    <source>
        <dbReference type="Proteomes" id="UP000076964"/>
    </source>
</evidence>
<dbReference type="CDD" id="cd06464">
    <property type="entry name" value="ACD_sHsps-like"/>
    <property type="match status" value="1"/>
</dbReference>
<dbReference type="STRING" id="1795632.TH606_07615"/>
<gene>
    <name evidence="4" type="ORF">TH606_07615</name>
</gene>
<proteinExistence type="inferred from homology"/>
<evidence type="ECO:0000256" key="1">
    <source>
        <dbReference type="PROSITE-ProRule" id="PRU00285"/>
    </source>
</evidence>
<feature type="domain" description="SHSP" evidence="3">
    <location>
        <begin position="33"/>
        <end position="132"/>
    </location>
</feature>
<comment type="similarity">
    <text evidence="1 2">Belongs to the small heat shock protein (HSP20) family.</text>
</comment>
<dbReference type="Pfam" id="PF00011">
    <property type="entry name" value="HSP20"/>
    <property type="match status" value="1"/>
</dbReference>
<dbReference type="Gene3D" id="2.60.40.790">
    <property type="match status" value="1"/>
</dbReference>
<sequence>MAIIKIIWSEGLGNLHRQKFTYLAEMFFYSCLPRQESWFPPVDIFEVPQAVVVMVNCPGADRDLFEIRLDGNFLYVRGYRNLPIKQGRVYQLEGEYGPFERLIRLPFVVTAEGAEAAFEDGLLKIILPKKGH</sequence>
<name>A0A177E761_9BACT</name>
<keyword evidence="5" id="KW-1185">Reference proteome</keyword>
<organism evidence="4 5">
    <name type="scientific">Thermodesulfatator autotrophicus</name>
    <dbReference type="NCBI Taxonomy" id="1795632"/>
    <lineage>
        <taxon>Bacteria</taxon>
        <taxon>Pseudomonadati</taxon>
        <taxon>Thermodesulfobacteriota</taxon>
        <taxon>Thermodesulfobacteria</taxon>
        <taxon>Thermodesulfobacteriales</taxon>
        <taxon>Thermodesulfatatoraceae</taxon>
        <taxon>Thermodesulfatator</taxon>
    </lineage>
</organism>
<dbReference type="OrthoDB" id="9792695at2"/>
<evidence type="ECO:0000259" key="3">
    <source>
        <dbReference type="PROSITE" id="PS01031"/>
    </source>
</evidence>
<dbReference type="Proteomes" id="UP000076964">
    <property type="component" value="Unassembled WGS sequence"/>
</dbReference>